<feature type="domain" description="Superoxide dismutase copper/zinc binding" evidence="3">
    <location>
        <begin position="676"/>
        <end position="773"/>
    </location>
</feature>
<feature type="compositionally biased region" description="Low complexity" evidence="1">
    <location>
        <begin position="956"/>
        <end position="969"/>
    </location>
</feature>
<feature type="signal peptide" evidence="2">
    <location>
        <begin position="1"/>
        <end position="16"/>
    </location>
</feature>
<evidence type="ECO:0000256" key="2">
    <source>
        <dbReference type="SAM" id="SignalP"/>
    </source>
</evidence>
<keyword evidence="2" id="KW-0732">Signal</keyword>
<feature type="domain" description="Superoxide dismutase copper/zinc binding" evidence="3">
    <location>
        <begin position="35"/>
        <end position="132"/>
    </location>
</feature>
<keyword evidence="5" id="KW-1185">Reference proteome</keyword>
<dbReference type="GO" id="GO:0005507">
    <property type="term" value="F:copper ion binding"/>
    <property type="evidence" value="ECO:0007669"/>
    <property type="project" value="InterPro"/>
</dbReference>
<gene>
    <name evidence="4" type="ORF">AURANDRAFT_67549</name>
</gene>
<accession>F0YLJ7</accession>
<evidence type="ECO:0000256" key="1">
    <source>
        <dbReference type="SAM" id="MobiDB-lite"/>
    </source>
</evidence>
<dbReference type="InterPro" id="IPR029058">
    <property type="entry name" value="AB_hydrolase_fold"/>
</dbReference>
<dbReference type="PANTHER" id="PTHR10003">
    <property type="entry name" value="SUPEROXIDE DISMUTASE CU-ZN -RELATED"/>
    <property type="match status" value="1"/>
</dbReference>
<dbReference type="Pfam" id="PF00080">
    <property type="entry name" value="Sod_Cu"/>
    <property type="match status" value="3"/>
</dbReference>
<feature type="compositionally biased region" description="Acidic residues" evidence="1">
    <location>
        <begin position="941"/>
        <end position="951"/>
    </location>
</feature>
<dbReference type="Proteomes" id="UP000002729">
    <property type="component" value="Unassembled WGS sequence"/>
</dbReference>
<dbReference type="EMBL" id="GL833157">
    <property type="protein sequence ID" value="EGB04029.1"/>
    <property type="molecule type" value="Genomic_DNA"/>
</dbReference>
<dbReference type="eggNOG" id="ENOG502S983">
    <property type="taxonomic scope" value="Eukaryota"/>
</dbReference>
<feature type="region of interest" description="Disordered" evidence="1">
    <location>
        <begin position="941"/>
        <end position="993"/>
    </location>
</feature>
<dbReference type="Gene3D" id="1.25.40.10">
    <property type="entry name" value="Tetratricopeptide repeat domain"/>
    <property type="match status" value="1"/>
</dbReference>
<organism evidence="5">
    <name type="scientific">Aureococcus anophagefferens</name>
    <name type="common">Harmful bloom alga</name>
    <dbReference type="NCBI Taxonomy" id="44056"/>
    <lineage>
        <taxon>Eukaryota</taxon>
        <taxon>Sar</taxon>
        <taxon>Stramenopiles</taxon>
        <taxon>Ochrophyta</taxon>
        <taxon>Pelagophyceae</taxon>
        <taxon>Pelagomonadales</taxon>
        <taxon>Pelagomonadaceae</taxon>
        <taxon>Aureococcus</taxon>
    </lineage>
</organism>
<dbReference type="OrthoDB" id="46161at2759"/>
<feature type="region of interest" description="Disordered" evidence="1">
    <location>
        <begin position="584"/>
        <end position="620"/>
    </location>
</feature>
<protein>
    <recommendedName>
        <fullName evidence="3">Superoxide dismutase copper/zinc binding domain-containing protein</fullName>
    </recommendedName>
</protein>
<dbReference type="InterPro" id="IPR036423">
    <property type="entry name" value="SOD-like_Cu/Zn_dom_sf"/>
</dbReference>
<dbReference type="InterPro" id="IPR024134">
    <property type="entry name" value="SOD_Cu/Zn_/chaperone"/>
</dbReference>
<proteinExistence type="predicted"/>
<feature type="compositionally biased region" description="Low complexity" evidence="1">
    <location>
        <begin position="586"/>
        <end position="620"/>
    </location>
</feature>
<dbReference type="KEGG" id="aaf:AURANDRAFT_67549"/>
<sequence length="1992" mass="205378">MAAWWRTLVLVAAAAADRQVASIGAYPGYAGDLAVSGVVVVSETDGGIEMTGTLTGLEASVTGGYHIHSGTTCASADDVGGHYFEGMADDPWTTNYESDSVGVSQTSLSLDDFTLDGAYPVAGRAVVIHAADGTRIGCGVLEDAVYASIGPYPGYAMMQSATLGPYPGYDGDLAVAGSVMVMQTDAGIELTGTLGGLEASATGGFHIHSGTTCASADDVGGHYFEGMADDPWTTNYDSDASGDASVSLALDNFTISGAYPVAGRAVVVHAEDGTRIACGLLADISGHVMVAQAGGDIAVSVAIADGPLGPAAGGAHIHSGTTCASADDVGGHYFEGMADDPWTTTYDAYDSTTAGAATFDVAGGFTLSGDSPVEGRAFVVHDEGGARVGCGVLSELSPTAAPSPLPTPAPTALGDPTPTRAPTALNPGWVGTYFAELAPYPGYAGDVDVQGYVVVDQKLYENSGVSSRYVDGRGCYVRVDGRLSNLEAGATGGFHVHAGTSCANVTAAGDPVGGHYYEGDYVRDDPWTVVEWTTSSSCGPDCDNEGAAFEFAFGLETLGRAVVVHAADGTRVACGVLGRGLPTPAPSTSAPTPASPAPNAAPTAAPTTAAPTTRTAAPTVPSETAYEAAMGPYPGYDGPLDVSGAVTFTVQRYPAAADRQTASIGAYPGYAGDVAVTGSVVVSETDGGIQMWGALAGLEASVAGGFHIHSGTTCASADAVGGHYFEGMADDPWTTNYESDSVGSSTTSLSLDDFTLNGAYPVAGRAVVVHAADGTRVGCGVLASAAPTVKVLGEFVDGFAGLEASASGGFHIHAGTTCADAAAVGGHYYAHTAGAVDPWFDTKYETDADGAVSGTVAAFVDFDLPIAGRAVVVHDAAGARVACGVLEALGDAGGGDDDDDGPPWSSATILIVAVGAASLAVIGLVVAAMDADDDSVEIAFLDDDDDDDESDGGGAAAPADEAAAAGDAGDVPDVDFGDDGGSESSEDEGPAGGVASIGAVLSAAVRKEFEGVPATRAAQALGVRAWPSGTVFVKASSATIFAAKDEASAAVGSVARHGRVQVVSTFGLEGAVDGDGRPLARAAPPAAVAFDGDGEPIVAAAPVDDGDATWATTVAPVAGFALKTKLRLPDDLDCFALRAPPHYRATWVRLASALRTDNKVKLKIYADKGKKAALSQPSIEGHELVTRAEARIKYHTFVLCCEECEKCTDIKEVRAVADMLAGHKDVDVGRERAARVRKRGETLAHCLAIRGDDSDISYGGQGFCVNPDQIAMVLENARDLKFEPAILEALERKREACACLKSKWDPDWDDASRDPEQVMHQLHVFGAGDKRANGEYCRLVCCRGRDRLGDDTRPDEWCEAFNVYDEWNDAPVYVHALHKKIMLRREKINGGSRGWAVVENVDDRAHILYACFTDDLSPPFQKRAWRAYKGSPPNPQVSSTTIQEFCLARKAEGNLAYAASLDPDNRFPFDEAISAEELYTEAVEMFHDGMPVDRGLKISLYLNRAENRLTRLQPLHRARGWEARDENEWERSQRDFVRDALRDCDFALQLAEDFVVDDEPDARPWVKRAKVKVALGDLLGAKADLRAALALGGKNPKIRRTAALVNASIKAQEAKERDFYGKITDLSAPDFGGGVNKTLVIVGGASIANAKYAPLGRAIQRFAAANNLSLWVAIPAFPLDTPNPAALPAKVEEAYAATFDGCAPEDVFVAGHSLGGIFSQALVHGSSYAGLVLLGSYLSTVYGYDVASFPKPVLTLGGELDGLTRVTRLARELASLEAAAAAGGEGAKFDKPVGLALGVSHSQFASGVNVTSFGVKDLRPAVTEGAAHAAIGEIVAAFLAFQAFGAAARPDALVALAVAVDELNATLAPFRAADDAGRCAAWQRSLAANVSAAFAVDEDDAASLAGFDLANPAIAGAAVRVVSRAAAPPNPADSSLARVAPSSVDCKALPEAFLLAHFNESAAAAPPACAAANAAALAAARALLEGTRALDR</sequence>
<dbReference type="InterPro" id="IPR001424">
    <property type="entry name" value="SOD_Cu_Zn_dom"/>
</dbReference>
<feature type="chain" id="PRO_5003264701" description="Superoxide dismutase copper/zinc binding domain-containing protein" evidence="2">
    <location>
        <begin position="17"/>
        <end position="1992"/>
    </location>
</feature>
<evidence type="ECO:0000259" key="3">
    <source>
        <dbReference type="Pfam" id="PF00080"/>
    </source>
</evidence>
<dbReference type="Gene3D" id="3.40.50.1820">
    <property type="entry name" value="alpha/beta hydrolase"/>
    <property type="match status" value="1"/>
</dbReference>
<name>F0YLJ7_AURAN</name>
<dbReference type="RefSeq" id="XP_009041306.1">
    <property type="nucleotide sequence ID" value="XM_009043058.1"/>
</dbReference>
<evidence type="ECO:0000313" key="5">
    <source>
        <dbReference type="Proteomes" id="UP000002729"/>
    </source>
</evidence>
<reference evidence="4 5" key="1">
    <citation type="journal article" date="2011" name="Proc. Natl. Acad. Sci. U.S.A.">
        <title>Niche of harmful alga Aureococcus anophagefferens revealed through ecogenomics.</title>
        <authorList>
            <person name="Gobler C.J."/>
            <person name="Berry D.L."/>
            <person name="Dyhrman S.T."/>
            <person name="Wilhelm S.W."/>
            <person name="Salamov A."/>
            <person name="Lobanov A.V."/>
            <person name="Zhang Y."/>
            <person name="Collier J.L."/>
            <person name="Wurch L.L."/>
            <person name="Kustka A.B."/>
            <person name="Dill B.D."/>
            <person name="Shah M."/>
            <person name="VerBerkmoes N.C."/>
            <person name="Kuo A."/>
            <person name="Terry A."/>
            <person name="Pangilinan J."/>
            <person name="Lindquist E.A."/>
            <person name="Lucas S."/>
            <person name="Paulsen I.T."/>
            <person name="Hattenrath-Lehmann T.K."/>
            <person name="Talmage S.C."/>
            <person name="Walker E.A."/>
            <person name="Koch F."/>
            <person name="Burson A.M."/>
            <person name="Marcoval M.A."/>
            <person name="Tang Y.Z."/>
            <person name="Lecleir G.R."/>
            <person name="Coyne K.J."/>
            <person name="Berg G.M."/>
            <person name="Bertrand E.M."/>
            <person name="Saito M.A."/>
            <person name="Gladyshev V.N."/>
            <person name="Grigoriev I.V."/>
        </authorList>
    </citation>
    <scope>NUCLEOTIDE SEQUENCE [LARGE SCALE GENOMIC DNA]</scope>
    <source>
        <strain evidence="5">CCMP 1984</strain>
    </source>
</reference>
<dbReference type="InterPro" id="IPR011990">
    <property type="entry name" value="TPR-like_helical_dom_sf"/>
</dbReference>
<dbReference type="Gene3D" id="2.60.40.200">
    <property type="entry name" value="Superoxide dismutase, copper/zinc binding domain"/>
    <property type="match status" value="6"/>
</dbReference>
<dbReference type="SUPFAM" id="SSF53474">
    <property type="entry name" value="alpha/beta-Hydrolases"/>
    <property type="match status" value="1"/>
</dbReference>
<dbReference type="InParanoid" id="F0YLJ7"/>
<feature type="domain" description="Superoxide dismutase copper/zinc binding" evidence="3">
    <location>
        <begin position="175"/>
        <end position="272"/>
    </location>
</feature>
<dbReference type="GO" id="GO:0006801">
    <property type="term" value="P:superoxide metabolic process"/>
    <property type="evidence" value="ECO:0007669"/>
    <property type="project" value="InterPro"/>
</dbReference>
<dbReference type="GeneID" id="20226298"/>
<dbReference type="SUPFAM" id="SSF48452">
    <property type="entry name" value="TPR-like"/>
    <property type="match status" value="1"/>
</dbReference>
<evidence type="ECO:0000313" key="4">
    <source>
        <dbReference type="EMBL" id="EGB04029.1"/>
    </source>
</evidence>
<feature type="compositionally biased region" description="Acidic residues" evidence="1">
    <location>
        <begin position="970"/>
        <end position="989"/>
    </location>
</feature>
<dbReference type="SUPFAM" id="SSF49329">
    <property type="entry name" value="Cu,Zn superoxide dismutase-like"/>
    <property type="match status" value="6"/>
</dbReference>